<dbReference type="GO" id="GO:0005634">
    <property type="term" value="C:nucleus"/>
    <property type="evidence" value="ECO:0007669"/>
    <property type="project" value="UniProtKB-SubCell"/>
</dbReference>
<keyword evidence="7" id="KW-0805">Transcription regulation</keyword>
<evidence type="ECO:0000313" key="15">
    <source>
        <dbReference type="Proteomes" id="UP000250572"/>
    </source>
</evidence>
<name>A0A315VA44_GAMAF</name>
<dbReference type="FunFam" id="3.30.160.60:FF:001156">
    <property type="entry name" value="Zinc finger protein 407"/>
    <property type="match status" value="1"/>
</dbReference>
<keyword evidence="8" id="KW-0238">DNA-binding</keyword>
<evidence type="ECO:0000256" key="8">
    <source>
        <dbReference type="ARBA" id="ARBA00023125"/>
    </source>
</evidence>
<protein>
    <recommendedName>
        <fullName evidence="13">C2H2-type domain-containing protein</fullName>
    </recommendedName>
</protein>
<dbReference type="FunFam" id="3.30.160.60:FF:000145">
    <property type="entry name" value="Zinc finger protein 574"/>
    <property type="match status" value="1"/>
</dbReference>
<dbReference type="STRING" id="33528.ENSGAFP00000025156"/>
<dbReference type="GO" id="GO:0000981">
    <property type="term" value="F:DNA-binding transcription factor activity, RNA polymerase II-specific"/>
    <property type="evidence" value="ECO:0007669"/>
    <property type="project" value="TreeGrafter"/>
</dbReference>
<reference evidence="14 15" key="1">
    <citation type="journal article" date="2018" name="G3 (Bethesda)">
        <title>A High-Quality Reference Genome for the Invasive Mosquitofish Gambusia affinis Using a Chicago Library.</title>
        <authorList>
            <person name="Hoffberg S.L."/>
            <person name="Troendle N.J."/>
            <person name="Glenn T.C."/>
            <person name="Mahmud O."/>
            <person name="Louha S."/>
            <person name="Chalopin D."/>
            <person name="Bennetzen J.L."/>
            <person name="Mauricio R."/>
        </authorList>
    </citation>
    <scope>NUCLEOTIDE SEQUENCE [LARGE SCALE GENOMIC DNA]</scope>
    <source>
        <strain evidence="14">NE01/NJP1002.9</strain>
        <tissue evidence="14">Muscle</tissue>
    </source>
</reference>
<keyword evidence="3" id="KW-0479">Metal-binding</keyword>
<dbReference type="FunFam" id="3.30.160.60:FF:001370">
    <property type="entry name" value="Zinc finger protein"/>
    <property type="match status" value="1"/>
</dbReference>
<evidence type="ECO:0000256" key="6">
    <source>
        <dbReference type="ARBA" id="ARBA00022833"/>
    </source>
</evidence>
<proteinExistence type="inferred from homology"/>
<keyword evidence="10" id="KW-0539">Nucleus</keyword>
<feature type="domain" description="C2H2-type" evidence="13">
    <location>
        <begin position="377"/>
        <end position="404"/>
    </location>
</feature>
<keyword evidence="4" id="KW-0677">Repeat</keyword>
<dbReference type="InterPro" id="IPR036236">
    <property type="entry name" value="Znf_C2H2_sf"/>
</dbReference>
<evidence type="ECO:0000256" key="11">
    <source>
        <dbReference type="PROSITE-ProRule" id="PRU00042"/>
    </source>
</evidence>
<keyword evidence="6" id="KW-0862">Zinc</keyword>
<dbReference type="InterPro" id="IPR051643">
    <property type="entry name" value="Transcr_Reg_ZincFinger"/>
</dbReference>
<evidence type="ECO:0000256" key="4">
    <source>
        <dbReference type="ARBA" id="ARBA00022737"/>
    </source>
</evidence>
<keyword evidence="5 11" id="KW-0863">Zinc-finger</keyword>
<feature type="region of interest" description="Disordered" evidence="12">
    <location>
        <begin position="141"/>
        <end position="165"/>
    </location>
</feature>
<gene>
    <name evidence="14" type="ORF">CCH79_00020716</name>
</gene>
<dbReference type="GO" id="GO:0008270">
    <property type="term" value="F:zinc ion binding"/>
    <property type="evidence" value="ECO:0007669"/>
    <property type="project" value="UniProtKB-KW"/>
</dbReference>
<dbReference type="GO" id="GO:0000978">
    <property type="term" value="F:RNA polymerase II cis-regulatory region sequence-specific DNA binding"/>
    <property type="evidence" value="ECO:0007669"/>
    <property type="project" value="TreeGrafter"/>
</dbReference>
<evidence type="ECO:0000256" key="9">
    <source>
        <dbReference type="ARBA" id="ARBA00023163"/>
    </source>
</evidence>
<dbReference type="FunFam" id="3.30.160.60:FF:000100">
    <property type="entry name" value="Zinc finger 45-like"/>
    <property type="match status" value="2"/>
</dbReference>
<dbReference type="Gene3D" id="3.30.160.60">
    <property type="entry name" value="Classic Zinc Finger"/>
    <property type="match status" value="8"/>
</dbReference>
<dbReference type="PANTHER" id="PTHR24396">
    <property type="entry name" value="ZINC FINGER PROTEIN"/>
    <property type="match status" value="1"/>
</dbReference>
<comment type="caution">
    <text evidence="14">The sequence shown here is derived from an EMBL/GenBank/DDBJ whole genome shotgun (WGS) entry which is preliminary data.</text>
</comment>
<feature type="compositionally biased region" description="Basic and acidic residues" evidence="12">
    <location>
        <begin position="152"/>
        <end position="165"/>
    </location>
</feature>
<keyword evidence="9" id="KW-0804">Transcription</keyword>
<evidence type="ECO:0000256" key="12">
    <source>
        <dbReference type="SAM" id="MobiDB-lite"/>
    </source>
</evidence>
<accession>A0A315VA44</accession>
<evidence type="ECO:0000256" key="2">
    <source>
        <dbReference type="ARBA" id="ARBA00006991"/>
    </source>
</evidence>
<comment type="similarity">
    <text evidence="2">Belongs to the krueppel C2H2-type zinc-finger protein family.</text>
</comment>
<dbReference type="Proteomes" id="UP000250572">
    <property type="component" value="Unassembled WGS sequence"/>
</dbReference>
<dbReference type="FunFam" id="3.30.160.60:FF:000624">
    <property type="entry name" value="zinc finger protein 697"/>
    <property type="match status" value="2"/>
</dbReference>
<keyword evidence="15" id="KW-1185">Reference proteome</keyword>
<feature type="domain" description="C2H2-type" evidence="13">
    <location>
        <begin position="403"/>
        <end position="430"/>
    </location>
</feature>
<dbReference type="PROSITE" id="PS50157">
    <property type="entry name" value="ZINC_FINGER_C2H2_2"/>
    <property type="match status" value="8"/>
</dbReference>
<evidence type="ECO:0000256" key="1">
    <source>
        <dbReference type="ARBA" id="ARBA00004123"/>
    </source>
</evidence>
<dbReference type="SUPFAM" id="SSF57667">
    <property type="entry name" value="beta-beta-alpha zinc fingers"/>
    <property type="match status" value="5"/>
</dbReference>
<feature type="non-terminal residue" evidence="14">
    <location>
        <position position="1"/>
    </location>
</feature>
<evidence type="ECO:0000256" key="10">
    <source>
        <dbReference type="ARBA" id="ARBA00023242"/>
    </source>
</evidence>
<feature type="non-terminal residue" evidence="14">
    <location>
        <position position="564"/>
    </location>
</feature>
<organism evidence="14 15">
    <name type="scientific">Gambusia affinis</name>
    <name type="common">Western mosquitofish</name>
    <name type="synonym">Heterandria affinis</name>
    <dbReference type="NCBI Taxonomy" id="33528"/>
    <lineage>
        <taxon>Eukaryota</taxon>
        <taxon>Metazoa</taxon>
        <taxon>Chordata</taxon>
        <taxon>Craniata</taxon>
        <taxon>Vertebrata</taxon>
        <taxon>Euteleostomi</taxon>
        <taxon>Actinopterygii</taxon>
        <taxon>Neopterygii</taxon>
        <taxon>Teleostei</taxon>
        <taxon>Neoteleostei</taxon>
        <taxon>Acanthomorphata</taxon>
        <taxon>Ovalentaria</taxon>
        <taxon>Atherinomorphae</taxon>
        <taxon>Cyprinodontiformes</taxon>
        <taxon>Poeciliidae</taxon>
        <taxon>Poeciliinae</taxon>
        <taxon>Gambusia</taxon>
    </lineage>
</organism>
<dbReference type="PROSITE" id="PS00028">
    <property type="entry name" value="ZINC_FINGER_C2H2_1"/>
    <property type="match status" value="8"/>
</dbReference>
<feature type="domain" description="C2H2-type" evidence="13">
    <location>
        <begin position="431"/>
        <end position="458"/>
    </location>
</feature>
<dbReference type="EMBL" id="NHOQ01002004">
    <property type="protein sequence ID" value="PWA20073.1"/>
    <property type="molecule type" value="Genomic_DNA"/>
</dbReference>
<feature type="domain" description="C2H2-type" evidence="13">
    <location>
        <begin position="297"/>
        <end position="324"/>
    </location>
</feature>
<dbReference type="FunFam" id="3.30.160.60:FF:001465">
    <property type="entry name" value="Zinc finger protein 560"/>
    <property type="match status" value="1"/>
</dbReference>
<feature type="domain" description="C2H2-type" evidence="13">
    <location>
        <begin position="459"/>
        <end position="486"/>
    </location>
</feature>
<feature type="domain" description="C2H2-type" evidence="13">
    <location>
        <begin position="269"/>
        <end position="296"/>
    </location>
</feature>
<dbReference type="SMART" id="SM00355">
    <property type="entry name" value="ZnF_C2H2"/>
    <property type="match status" value="8"/>
</dbReference>
<evidence type="ECO:0000313" key="14">
    <source>
        <dbReference type="EMBL" id="PWA20073.1"/>
    </source>
</evidence>
<comment type="subcellular location">
    <subcellularLocation>
        <location evidence="1">Nucleus</location>
    </subcellularLocation>
</comment>
<dbReference type="PANTHER" id="PTHR24396:SF21">
    <property type="entry name" value="ZINC FINGER PROTEIN 236"/>
    <property type="match status" value="1"/>
</dbReference>
<dbReference type="GO" id="GO:0000122">
    <property type="term" value="P:negative regulation of transcription by RNA polymerase II"/>
    <property type="evidence" value="ECO:0007669"/>
    <property type="project" value="UniProtKB-ARBA"/>
</dbReference>
<evidence type="ECO:0000256" key="7">
    <source>
        <dbReference type="ARBA" id="ARBA00023015"/>
    </source>
</evidence>
<dbReference type="InterPro" id="IPR013087">
    <property type="entry name" value="Znf_C2H2_type"/>
</dbReference>
<evidence type="ECO:0000259" key="13">
    <source>
        <dbReference type="PROSITE" id="PS50157"/>
    </source>
</evidence>
<feature type="domain" description="C2H2-type" evidence="13">
    <location>
        <begin position="241"/>
        <end position="268"/>
    </location>
</feature>
<dbReference type="Pfam" id="PF00096">
    <property type="entry name" value="zf-C2H2"/>
    <property type="match status" value="7"/>
</dbReference>
<feature type="domain" description="C2H2-type" evidence="13">
    <location>
        <begin position="349"/>
        <end position="376"/>
    </location>
</feature>
<dbReference type="AlphaFoldDB" id="A0A315VA44"/>
<sequence length="564" mass="66880">VVLRVEWVPVRFWFGVKAFLIGRRHHEGVSLLLQLKQLFILIDEELHVFLFYLQMPKLNLLLFHLQRFWILFIKSGASLPVTKRLLFPNIILVGIWRVEQKMAKMKTTRVNTLLPPNHLLDRVWKDEVCFDQQLCKPETCPSLDQEEPEPLQLKDKQQKPEHPWTKEEPLELCMSEHKEHLELKEETEDSLMLTPNYEEKNHIQPELISNQVVSQIFKKDSFIPKKILTQDLKSHIGEKRFLCRTCGKRFYKKRDLTDHMKIHSGERPFKCWLCRNSFTTKVVLDSHVRTHTGVKRFSCAICGKGFSRNYTMNYHMRRHKNERPFPWNTREKTYTSNDPLSNNTVENPFLCGICGKAFQESNSLRTHLMTHTKETPFQCRTCGKSYKEKVHFTIHMKTHTDGKLCSFCGKTFTTKSNFERHVRIHTSEKPFSCTICDKGFIQKEHLAYHMTHHTDDRPFPCDVCEKSFKRKDALKRHMRIHTERFTEFKGIIKTEKEMDDQRRPLDFTGTPQVILHRKGGHHTRQEALADQRRNSSFDESELEHFQIKEEEKEACIVRMKRHSG</sequence>
<evidence type="ECO:0000256" key="5">
    <source>
        <dbReference type="ARBA" id="ARBA00022771"/>
    </source>
</evidence>
<evidence type="ECO:0000256" key="3">
    <source>
        <dbReference type="ARBA" id="ARBA00022723"/>
    </source>
</evidence>